<gene>
    <name evidence="3" type="ORF">ENSA5_51780</name>
</gene>
<keyword evidence="4" id="KW-1185">Reference proteome</keyword>
<dbReference type="Proteomes" id="UP000237968">
    <property type="component" value="Unassembled WGS sequence"/>
</dbReference>
<evidence type="ECO:0000313" key="3">
    <source>
        <dbReference type="EMBL" id="PRP91967.1"/>
    </source>
</evidence>
<sequence length="274" mass="29410">MGRRRLVVTPGTVALLLVAGSAWAGPPPPPPSDAGDERASSAPPPPSSSRIETTPADPLVVDQRTADTDLTTNWTYSRGGTRGPNYVRQADDDPFFTVNPIGYYQGVSIAGGNSPPFAPKEIGGASAVLTWTGFERGESSSRVFFQLSTSVEPEISVEGTRVFVKLPRTSVKIRNNRRKLITKFFKTPVNEVKVSRTGKDVLAVLELRWEATPSWRFEAGAHGYQVLVLEFSDTQDQDQGTQGGTPPAPTPPPTSQDPGDSDDSSTDPSPFLPS</sequence>
<dbReference type="Gene3D" id="2.60.40.3470">
    <property type="match status" value="1"/>
</dbReference>
<proteinExistence type="predicted"/>
<reference evidence="3 4" key="1">
    <citation type="submission" date="2018-03" db="EMBL/GenBank/DDBJ databases">
        <title>Draft Genome Sequences of the Obligatory Marine Myxobacteria Enhygromyxa salina SWB005.</title>
        <authorList>
            <person name="Poehlein A."/>
            <person name="Moghaddam J.A."/>
            <person name="Harms H."/>
            <person name="Alanjari M."/>
            <person name="Koenig G.M."/>
            <person name="Daniel R."/>
            <person name="Schaeberle T.F."/>
        </authorList>
    </citation>
    <scope>NUCLEOTIDE SEQUENCE [LARGE SCALE GENOMIC DNA]</scope>
    <source>
        <strain evidence="3 4">SWB005</strain>
    </source>
</reference>
<feature type="signal peptide" evidence="2">
    <location>
        <begin position="1"/>
        <end position="24"/>
    </location>
</feature>
<keyword evidence="2" id="KW-0732">Signal</keyword>
<feature type="region of interest" description="Disordered" evidence="1">
    <location>
        <begin position="20"/>
        <end position="57"/>
    </location>
</feature>
<dbReference type="AlphaFoldDB" id="A0A2S9XGL1"/>
<protein>
    <submittedName>
        <fullName evidence="3">Uncharacterized protein</fullName>
    </submittedName>
</protein>
<evidence type="ECO:0000313" key="4">
    <source>
        <dbReference type="Proteomes" id="UP000237968"/>
    </source>
</evidence>
<name>A0A2S9XGL1_9BACT</name>
<feature type="compositionally biased region" description="Pro residues" evidence="1">
    <location>
        <begin position="246"/>
        <end position="255"/>
    </location>
</feature>
<feature type="chain" id="PRO_5015491309" evidence="2">
    <location>
        <begin position="25"/>
        <end position="274"/>
    </location>
</feature>
<organism evidence="3 4">
    <name type="scientific">Enhygromyxa salina</name>
    <dbReference type="NCBI Taxonomy" id="215803"/>
    <lineage>
        <taxon>Bacteria</taxon>
        <taxon>Pseudomonadati</taxon>
        <taxon>Myxococcota</taxon>
        <taxon>Polyangia</taxon>
        <taxon>Nannocystales</taxon>
        <taxon>Nannocystaceae</taxon>
        <taxon>Enhygromyxa</taxon>
    </lineage>
</organism>
<evidence type="ECO:0000256" key="1">
    <source>
        <dbReference type="SAM" id="MobiDB-lite"/>
    </source>
</evidence>
<comment type="caution">
    <text evidence="3">The sequence shown here is derived from an EMBL/GenBank/DDBJ whole genome shotgun (WGS) entry which is preliminary data.</text>
</comment>
<feature type="region of interest" description="Disordered" evidence="1">
    <location>
        <begin position="232"/>
        <end position="274"/>
    </location>
</feature>
<dbReference type="EMBL" id="PVNK01000227">
    <property type="protein sequence ID" value="PRP91967.1"/>
    <property type="molecule type" value="Genomic_DNA"/>
</dbReference>
<dbReference type="OrthoDB" id="5526479at2"/>
<dbReference type="RefSeq" id="WP_146156135.1">
    <property type="nucleotide sequence ID" value="NZ_PVNK01000227.1"/>
</dbReference>
<accession>A0A2S9XGL1</accession>
<evidence type="ECO:0000256" key="2">
    <source>
        <dbReference type="SAM" id="SignalP"/>
    </source>
</evidence>